<feature type="region of interest" description="Disordered" evidence="1">
    <location>
        <begin position="1"/>
        <end position="65"/>
    </location>
</feature>
<organism evidence="2 3">
    <name type="scientific">Helicobacter trogontum</name>
    <dbReference type="NCBI Taxonomy" id="50960"/>
    <lineage>
        <taxon>Bacteria</taxon>
        <taxon>Pseudomonadati</taxon>
        <taxon>Campylobacterota</taxon>
        <taxon>Epsilonproteobacteria</taxon>
        <taxon>Campylobacterales</taxon>
        <taxon>Helicobacteraceae</taxon>
        <taxon>Helicobacter</taxon>
    </lineage>
</organism>
<accession>A0A4U8T6G5</accession>
<reference evidence="2 3" key="1">
    <citation type="journal article" date="2014" name="Genome Announc.">
        <title>Draft genome sequences of eight enterohepatic helicobacter species isolated from both laboratory and wild rodents.</title>
        <authorList>
            <person name="Sheh A."/>
            <person name="Shen Z."/>
            <person name="Fox J.G."/>
        </authorList>
    </citation>
    <scope>NUCLEOTIDE SEQUENCE [LARGE SCALE GENOMIC DNA]</scope>
    <source>
        <strain evidence="2 3">ATCC 49310</strain>
    </source>
</reference>
<gene>
    <name evidence="2" type="ORF">LS80_009560</name>
</gene>
<name>A0A4U8T6G5_9HELI</name>
<dbReference type="RefSeq" id="WP_034322075.1">
    <property type="nucleotide sequence ID" value="NZ_FZNF01000073.1"/>
</dbReference>
<dbReference type="Proteomes" id="UP000029861">
    <property type="component" value="Unassembled WGS sequence"/>
</dbReference>
<dbReference type="EMBL" id="JRPK02000050">
    <property type="protein sequence ID" value="TLD95135.1"/>
    <property type="molecule type" value="Genomic_DNA"/>
</dbReference>
<evidence type="ECO:0000256" key="1">
    <source>
        <dbReference type="SAM" id="MobiDB-lite"/>
    </source>
</evidence>
<evidence type="ECO:0000313" key="3">
    <source>
        <dbReference type="Proteomes" id="UP000029861"/>
    </source>
</evidence>
<dbReference type="AlphaFoldDB" id="A0A4U8T6G5"/>
<sequence>MAKQKEIDLLSLEDTQKEDVATTPQHDNTQGDMDQNKSSSNNKDIRETENNAGAKKEYKSLESYKNSLNPQERKVLEKFMSSPVFDSFVTYLETFFREKDTIIHRINCYCFRAKENLNIRIYGKIYEIKQNEVIYIQKDSFGHAMLRNDKLERIL</sequence>
<protein>
    <submittedName>
        <fullName evidence="2">Uncharacterized protein</fullName>
    </submittedName>
</protein>
<feature type="compositionally biased region" description="Basic and acidic residues" evidence="1">
    <location>
        <begin position="43"/>
        <end position="62"/>
    </location>
</feature>
<proteinExistence type="predicted"/>
<feature type="compositionally biased region" description="Polar residues" evidence="1">
    <location>
        <begin position="22"/>
        <end position="42"/>
    </location>
</feature>
<comment type="caution">
    <text evidence="2">The sequence shown here is derived from an EMBL/GenBank/DDBJ whole genome shotgun (WGS) entry which is preliminary data.</text>
</comment>
<evidence type="ECO:0000313" key="2">
    <source>
        <dbReference type="EMBL" id="TLD95135.1"/>
    </source>
</evidence>
<feature type="compositionally biased region" description="Basic and acidic residues" evidence="1">
    <location>
        <begin position="1"/>
        <end position="20"/>
    </location>
</feature>